<dbReference type="PANTHER" id="PTHR42920:SF5">
    <property type="entry name" value="EAMA DOMAIN-CONTAINING PROTEIN"/>
    <property type="match status" value="1"/>
</dbReference>
<organism evidence="9 10">
    <name type="scientific">Anaerococcus prevotii (strain ATCC 9321 / DSM 20548 / JCM 6508 / NCTC 11806 / PC1)</name>
    <name type="common">Peptostreptococcus prevotii</name>
    <name type="synonym">Peptococcus prevotii</name>
    <dbReference type="NCBI Taxonomy" id="525919"/>
    <lineage>
        <taxon>Bacteria</taxon>
        <taxon>Bacillati</taxon>
        <taxon>Bacillota</taxon>
        <taxon>Tissierellia</taxon>
        <taxon>Tissierellales</taxon>
        <taxon>Peptoniphilaceae</taxon>
        <taxon>Anaerococcus</taxon>
    </lineage>
</organism>
<accession>C7RGA6</accession>
<dbReference type="InterPro" id="IPR037185">
    <property type="entry name" value="EmrE-like"/>
</dbReference>
<comment type="subcellular location">
    <subcellularLocation>
        <location evidence="1">Cell membrane</location>
        <topology evidence="1">Multi-pass membrane protein</topology>
    </subcellularLocation>
</comment>
<evidence type="ECO:0000256" key="3">
    <source>
        <dbReference type="ARBA" id="ARBA00022475"/>
    </source>
</evidence>
<feature type="transmembrane region" description="Helical" evidence="7">
    <location>
        <begin position="43"/>
        <end position="60"/>
    </location>
</feature>
<proteinExistence type="inferred from homology"/>
<feature type="domain" description="EamA" evidence="8">
    <location>
        <begin position="16"/>
        <end position="143"/>
    </location>
</feature>
<dbReference type="GO" id="GO:0005886">
    <property type="term" value="C:plasma membrane"/>
    <property type="evidence" value="ECO:0007669"/>
    <property type="project" value="UniProtKB-SubCell"/>
</dbReference>
<dbReference type="RefSeq" id="WP_015777428.1">
    <property type="nucleotide sequence ID" value="NC_013171.1"/>
</dbReference>
<evidence type="ECO:0000256" key="5">
    <source>
        <dbReference type="ARBA" id="ARBA00022989"/>
    </source>
</evidence>
<dbReference type="KEGG" id="apr:Apre_0470"/>
<feature type="transmembrane region" description="Helical" evidence="7">
    <location>
        <begin position="12"/>
        <end position="31"/>
    </location>
</feature>
<evidence type="ECO:0000256" key="1">
    <source>
        <dbReference type="ARBA" id="ARBA00004651"/>
    </source>
</evidence>
<keyword evidence="3" id="KW-1003">Cell membrane</keyword>
<dbReference type="Proteomes" id="UP000002294">
    <property type="component" value="Chromosome"/>
</dbReference>
<evidence type="ECO:0000256" key="4">
    <source>
        <dbReference type="ARBA" id="ARBA00022692"/>
    </source>
</evidence>
<dbReference type="InterPro" id="IPR051258">
    <property type="entry name" value="Diverse_Substrate_Transporter"/>
</dbReference>
<reference evidence="9 10" key="1">
    <citation type="journal article" date="2009" name="Stand. Genomic Sci.">
        <title>Complete genome sequence of Anaerococcus prevotii type strain (PC1).</title>
        <authorList>
            <person name="Labutti K."/>
            <person name="Pukall R."/>
            <person name="Steenblock K."/>
            <person name="Glavina Del Rio T."/>
            <person name="Tice H."/>
            <person name="Copeland A."/>
            <person name="Cheng J.F."/>
            <person name="Lucas S."/>
            <person name="Chen F."/>
            <person name="Nolan M."/>
            <person name="Bruce D."/>
            <person name="Goodwin L."/>
            <person name="Pitluck S."/>
            <person name="Ivanova N."/>
            <person name="Mavromatis K."/>
            <person name="Ovchinnikova G."/>
            <person name="Pati A."/>
            <person name="Chen A."/>
            <person name="Palaniappan K."/>
            <person name="Land M."/>
            <person name="Hauser L."/>
            <person name="Chang Y.J."/>
            <person name="Jeffries C.D."/>
            <person name="Chain P."/>
            <person name="Saunders E."/>
            <person name="Brettin T."/>
            <person name="Detter J.C."/>
            <person name="Han C."/>
            <person name="Goker M."/>
            <person name="Bristow J."/>
            <person name="Eisen J.A."/>
            <person name="Markowitz V."/>
            <person name="Hugenholtz P."/>
            <person name="Kyrpides N.C."/>
            <person name="Klenk H.P."/>
            <person name="Lapidus A."/>
        </authorList>
    </citation>
    <scope>NUCLEOTIDE SEQUENCE [LARGE SCALE GENOMIC DNA]</scope>
    <source>
        <strain evidence="10">ATCC 9321 / DSM 20548 / JCM 6508 / NCTC 11806 / PC1</strain>
    </source>
</reference>
<keyword evidence="5 7" id="KW-1133">Transmembrane helix</keyword>
<dbReference type="EMBL" id="CP001708">
    <property type="protein sequence ID" value="ACV28517.1"/>
    <property type="molecule type" value="Genomic_DNA"/>
</dbReference>
<dbReference type="OrthoDB" id="9804865at2"/>
<feature type="transmembrane region" description="Helical" evidence="7">
    <location>
        <begin position="255"/>
        <end position="276"/>
    </location>
</feature>
<feature type="transmembrane region" description="Helical" evidence="7">
    <location>
        <begin position="282"/>
        <end position="305"/>
    </location>
</feature>
<dbReference type="SUPFAM" id="SSF103481">
    <property type="entry name" value="Multidrug resistance efflux transporter EmrE"/>
    <property type="match status" value="2"/>
</dbReference>
<gene>
    <name evidence="9" type="ordered locus">Apre_0470</name>
</gene>
<feature type="transmembrane region" description="Helical" evidence="7">
    <location>
        <begin position="191"/>
        <end position="212"/>
    </location>
</feature>
<dbReference type="HOGENOM" id="CLU_033863_21_3_9"/>
<feature type="transmembrane region" description="Helical" evidence="7">
    <location>
        <begin position="127"/>
        <end position="146"/>
    </location>
</feature>
<feature type="domain" description="EamA" evidence="8">
    <location>
        <begin position="162"/>
        <end position="296"/>
    </location>
</feature>
<dbReference type="AlphaFoldDB" id="C7RGA6"/>
<keyword evidence="6 7" id="KW-0472">Membrane</keyword>
<evidence type="ECO:0000256" key="2">
    <source>
        <dbReference type="ARBA" id="ARBA00007362"/>
    </source>
</evidence>
<keyword evidence="10" id="KW-1185">Reference proteome</keyword>
<dbReference type="Pfam" id="PF00892">
    <property type="entry name" value="EamA"/>
    <property type="match status" value="2"/>
</dbReference>
<dbReference type="InterPro" id="IPR000620">
    <property type="entry name" value="EamA_dom"/>
</dbReference>
<protein>
    <recommendedName>
        <fullName evidence="8">EamA domain-containing protein</fullName>
    </recommendedName>
</protein>
<evidence type="ECO:0000256" key="6">
    <source>
        <dbReference type="ARBA" id="ARBA00023136"/>
    </source>
</evidence>
<feature type="transmembrane region" description="Helical" evidence="7">
    <location>
        <begin position="72"/>
        <end position="96"/>
    </location>
</feature>
<evidence type="ECO:0000259" key="8">
    <source>
        <dbReference type="Pfam" id="PF00892"/>
    </source>
</evidence>
<dbReference type="PANTHER" id="PTHR42920">
    <property type="entry name" value="OS03G0707200 PROTEIN-RELATED"/>
    <property type="match status" value="1"/>
</dbReference>
<evidence type="ECO:0000256" key="7">
    <source>
        <dbReference type="SAM" id="Phobius"/>
    </source>
</evidence>
<evidence type="ECO:0000313" key="9">
    <source>
        <dbReference type="EMBL" id="ACV28517.1"/>
    </source>
</evidence>
<sequence length="318" mass="34561">MEKQKKSKKVDLLAKLGLLITAILWGSSLTVVKQSSDTFNPNFILMVRFGLSAIILAIIFNKKIREASKHDLKIGLIIGIFLFMAYSSQTLGVTYADPGRSAFLSASYCVIVPFLAWAVTKVRPDKFNIIAAIIAVIGIYFISKSGVEPGTSIFDADKEMLLGDGLALLSGFLFAAHIVAVSVLSKGKDPILMTIFQFTSAAIIAAIVTFTMEDNSNIVVNGNGPYLELAYLAIFCTTVALLLQNVGQKYTDESSAAIILGFESVFGILIPVMLGIEKLTTNSIIGFVMIFIAIIISETKLSFIFGNKEEEDKTKEKK</sequence>
<feature type="transmembrane region" description="Helical" evidence="7">
    <location>
        <begin position="166"/>
        <end position="184"/>
    </location>
</feature>
<feature type="transmembrane region" description="Helical" evidence="7">
    <location>
        <begin position="102"/>
        <end position="120"/>
    </location>
</feature>
<dbReference type="eggNOG" id="COG0697">
    <property type="taxonomic scope" value="Bacteria"/>
</dbReference>
<name>C7RGA6_ANAPD</name>
<comment type="similarity">
    <text evidence="2">Belongs to the EamA transporter family.</text>
</comment>
<keyword evidence="4 7" id="KW-0812">Transmembrane</keyword>
<feature type="transmembrane region" description="Helical" evidence="7">
    <location>
        <begin position="224"/>
        <end position="243"/>
    </location>
</feature>
<evidence type="ECO:0000313" key="10">
    <source>
        <dbReference type="Proteomes" id="UP000002294"/>
    </source>
</evidence>